<dbReference type="Pfam" id="PF08281">
    <property type="entry name" value="Sigma70_r4_2"/>
    <property type="match status" value="1"/>
</dbReference>
<evidence type="ECO:0000313" key="7">
    <source>
        <dbReference type="EMBL" id="QGY43465.1"/>
    </source>
</evidence>
<keyword evidence="2" id="KW-0805">Transcription regulation</keyword>
<reference evidence="7 8" key="1">
    <citation type="submission" date="2019-11" db="EMBL/GenBank/DDBJ databases">
        <authorList>
            <person name="Zheng R.K."/>
            <person name="Sun C.M."/>
        </authorList>
    </citation>
    <scope>NUCLEOTIDE SEQUENCE [LARGE SCALE GENOMIC DNA]</scope>
    <source>
        <strain evidence="7 8">WC007</strain>
    </source>
</reference>
<dbReference type="InterPro" id="IPR007627">
    <property type="entry name" value="RNA_pol_sigma70_r2"/>
</dbReference>
<evidence type="ECO:0000256" key="1">
    <source>
        <dbReference type="ARBA" id="ARBA00010641"/>
    </source>
</evidence>
<keyword evidence="3" id="KW-0731">Sigma factor</keyword>
<sequence>MLNLTEKELIQNLAIGDSPAFTHVVEVYQERLLHFSFHYLNNREAARDVVQDVFAVIWENHEKFHKVKNLSSWLFTLTKNQCLKKIEHLKVAQKHLSSLRHKQLNLSQDSLSHLDTSPLIFNEIDSIFRQTLEKLSPQSRRIFEMSRFENKKNREIADELNISIKTVEACITKALKVLRPALKQYLPVVFF</sequence>
<dbReference type="Gene3D" id="1.10.10.10">
    <property type="entry name" value="Winged helix-like DNA-binding domain superfamily/Winged helix DNA-binding domain"/>
    <property type="match status" value="1"/>
</dbReference>
<dbReference type="GO" id="GO:0016987">
    <property type="term" value="F:sigma factor activity"/>
    <property type="evidence" value="ECO:0007669"/>
    <property type="project" value="UniProtKB-KW"/>
</dbReference>
<dbReference type="CDD" id="cd06171">
    <property type="entry name" value="Sigma70_r4"/>
    <property type="match status" value="1"/>
</dbReference>
<evidence type="ECO:0000256" key="3">
    <source>
        <dbReference type="ARBA" id="ARBA00023082"/>
    </source>
</evidence>
<dbReference type="InterPro" id="IPR014284">
    <property type="entry name" value="RNA_pol_sigma-70_dom"/>
</dbReference>
<feature type="domain" description="RNA polymerase sigma factor 70 region 4 type 2" evidence="6">
    <location>
        <begin position="128"/>
        <end position="176"/>
    </location>
</feature>
<dbReference type="RefSeq" id="WP_158864624.1">
    <property type="nucleotide sequence ID" value="NZ_CP046401.1"/>
</dbReference>
<evidence type="ECO:0000256" key="4">
    <source>
        <dbReference type="ARBA" id="ARBA00023163"/>
    </source>
</evidence>
<dbReference type="SUPFAM" id="SSF88946">
    <property type="entry name" value="Sigma2 domain of RNA polymerase sigma factors"/>
    <property type="match status" value="1"/>
</dbReference>
<dbReference type="Proteomes" id="UP000428260">
    <property type="component" value="Chromosome"/>
</dbReference>
<dbReference type="NCBIfam" id="TIGR02985">
    <property type="entry name" value="Sig70_bacteroi1"/>
    <property type="match status" value="1"/>
</dbReference>
<keyword evidence="8" id="KW-1185">Reference proteome</keyword>
<dbReference type="AlphaFoldDB" id="A0A6I6JKT6"/>
<dbReference type="InterPro" id="IPR039425">
    <property type="entry name" value="RNA_pol_sigma-70-like"/>
</dbReference>
<dbReference type="PANTHER" id="PTHR43133:SF46">
    <property type="entry name" value="RNA POLYMERASE SIGMA-70 FACTOR ECF SUBFAMILY"/>
    <property type="match status" value="1"/>
</dbReference>
<dbReference type="InterPro" id="IPR013324">
    <property type="entry name" value="RNA_pol_sigma_r3/r4-like"/>
</dbReference>
<evidence type="ECO:0000259" key="5">
    <source>
        <dbReference type="Pfam" id="PF04542"/>
    </source>
</evidence>
<evidence type="ECO:0000313" key="8">
    <source>
        <dbReference type="Proteomes" id="UP000428260"/>
    </source>
</evidence>
<dbReference type="KEGG" id="mcos:GM418_07265"/>
<dbReference type="GO" id="GO:0006352">
    <property type="term" value="P:DNA-templated transcription initiation"/>
    <property type="evidence" value="ECO:0007669"/>
    <property type="project" value="InterPro"/>
</dbReference>
<dbReference type="InterPro" id="IPR013325">
    <property type="entry name" value="RNA_pol_sigma_r2"/>
</dbReference>
<proteinExistence type="inferred from homology"/>
<dbReference type="EMBL" id="CP046401">
    <property type="protein sequence ID" value="QGY43465.1"/>
    <property type="molecule type" value="Genomic_DNA"/>
</dbReference>
<dbReference type="GO" id="GO:0003677">
    <property type="term" value="F:DNA binding"/>
    <property type="evidence" value="ECO:0007669"/>
    <property type="project" value="InterPro"/>
</dbReference>
<keyword evidence="4" id="KW-0804">Transcription</keyword>
<dbReference type="NCBIfam" id="TIGR02937">
    <property type="entry name" value="sigma70-ECF"/>
    <property type="match status" value="1"/>
</dbReference>
<dbReference type="InterPro" id="IPR013249">
    <property type="entry name" value="RNA_pol_sigma70_r4_t2"/>
</dbReference>
<accession>A0A6I6JKT6</accession>
<dbReference type="SUPFAM" id="SSF88659">
    <property type="entry name" value="Sigma3 and sigma4 domains of RNA polymerase sigma factors"/>
    <property type="match status" value="1"/>
</dbReference>
<name>A0A6I6JKT6_9BACT</name>
<evidence type="ECO:0000259" key="6">
    <source>
        <dbReference type="Pfam" id="PF08281"/>
    </source>
</evidence>
<evidence type="ECO:0000256" key="2">
    <source>
        <dbReference type="ARBA" id="ARBA00023015"/>
    </source>
</evidence>
<organism evidence="7 8">
    <name type="scientific">Maribellus comscasis</name>
    <dbReference type="NCBI Taxonomy" id="2681766"/>
    <lineage>
        <taxon>Bacteria</taxon>
        <taxon>Pseudomonadati</taxon>
        <taxon>Bacteroidota</taxon>
        <taxon>Bacteroidia</taxon>
        <taxon>Marinilabiliales</taxon>
        <taxon>Prolixibacteraceae</taxon>
        <taxon>Maribellus</taxon>
    </lineage>
</organism>
<dbReference type="Pfam" id="PF04542">
    <property type="entry name" value="Sigma70_r2"/>
    <property type="match status" value="1"/>
</dbReference>
<dbReference type="Gene3D" id="1.10.1740.10">
    <property type="match status" value="1"/>
</dbReference>
<feature type="domain" description="RNA polymerase sigma-70 region 2" evidence="5">
    <location>
        <begin position="25"/>
        <end position="86"/>
    </location>
</feature>
<comment type="similarity">
    <text evidence="1">Belongs to the sigma-70 factor family. ECF subfamily.</text>
</comment>
<dbReference type="PANTHER" id="PTHR43133">
    <property type="entry name" value="RNA POLYMERASE ECF-TYPE SIGMA FACTO"/>
    <property type="match status" value="1"/>
</dbReference>
<dbReference type="InterPro" id="IPR014327">
    <property type="entry name" value="RNA_pol_sigma70_bacteroid"/>
</dbReference>
<gene>
    <name evidence="7" type="ORF">GM418_07265</name>
</gene>
<dbReference type="InterPro" id="IPR036388">
    <property type="entry name" value="WH-like_DNA-bd_sf"/>
</dbReference>
<protein>
    <submittedName>
        <fullName evidence="7">RNA polymerase sigma-70 factor</fullName>
    </submittedName>
</protein>